<dbReference type="AlphaFoldDB" id="A0A225AV10"/>
<comment type="similarity">
    <text evidence="2">Belongs to the major facilitator superfamily.</text>
</comment>
<dbReference type="PANTHER" id="PTHR23501:SF87">
    <property type="entry name" value="SIDEROPHORE IRON TRANSPORTER 2"/>
    <property type="match status" value="1"/>
</dbReference>
<proteinExistence type="inferred from homology"/>
<accession>A0A225AV10</accession>
<sequence>MTLLKAASNFISYGTTANPEHAMGDQEEEDRLLYPHSVYEPDNETGDGSSIGSDVQDGVRKIEAINLTWTQRSLMIAYLGIFLMAFCTSLEGQTVASLAVYATSSFSKHSLISTVLVVQNVVNAVIKPPMAKMADVFGRFEAFCLSIIIYVLGYIQMAASNNVQTYASAQIFYSAGSTGLQILQQVFIADSSDLLNRALFALLPEFPFLVTVWIGPTIADSILAHASWRWGYGMWAIILPATFLPLALTLLFNQRKAKRLRLIKQRRRCVFLVLFPAWESSRKLAPKPLLSLHLLTERTALAGCALAFFYFMAFYFSVQPYLYSYLQVVQNYDVAVAGRVTQTFSFTSTIAAFIVSLLIKYTRRYRIYVVAEGSSVLQILGTQVLVGTGGGLVNVPVQLGVQASAQHQEVAGATAIFLTALEMGGAVGAAISGAVWTHQIPRKLRQYLPAESQDQAEEIFGKLTTALSYPMGSATRIAINRAYQETMNNLLCLAILAALPIVPLSLTMKDYQLDKMGPRKRRRASEHRPANGAAGRSSLEE</sequence>
<dbReference type="RefSeq" id="XP_020121259.1">
    <property type="nucleotide sequence ID" value="XM_020265913.1"/>
</dbReference>
<comment type="caution">
    <text evidence="11">The sequence shown here is derived from an EMBL/GenBank/DDBJ whole genome shotgun (WGS) entry which is preliminary data.</text>
</comment>
<dbReference type="PANTHER" id="PTHR23501">
    <property type="entry name" value="MAJOR FACILITATOR SUPERFAMILY"/>
    <property type="match status" value="1"/>
</dbReference>
<feature type="transmembrane region" description="Helical" evidence="9">
    <location>
        <begin position="336"/>
        <end position="359"/>
    </location>
</feature>
<evidence type="ECO:0000259" key="10">
    <source>
        <dbReference type="PROSITE" id="PS50850"/>
    </source>
</evidence>
<evidence type="ECO:0000256" key="6">
    <source>
        <dbReference type="ARBA" id="ARBA00023065"/>
    </source>
</evidence>
<evidence type="ECO:0000256" key="3">
    <source>
        <dbReference type="ARBA" id="ARBA00022448"/>
    </source>
</evidence>
<dbReference type="Proteomes" id="UP000214365">
    <property type="component" value="Unassembled WGS sequence"/>
</dbReference>
<dbReference type="InterPro" id="IPR020846">
    <property type="entry name" value="MFS_dom"/>
</dbReference>
<feature type="transmembrane region" description="Helical" evidence="9">
    <location>
        <begin position="76"/>
        <end position="103"/>
    </location>
</feature>
<feature type="domain" description="Major facilitator superfamily (MFS) profile" evidence="10">
    <location>
        <begin position="73"/>
        <end position="512"/>
    </location>
</feature>
<dbReference type="GO" id="GO:0005886">
    <property type="term" value="C:plasma membrane"/>
    <property type="evidence" value="ECO:0007669"/>
    <property type="project" value="TreeGrafter"/>
</dbReference>
<feature type="transmembrane region" description="Helical" evidence="9">
    <location>
        <begin position="490"/>
        <end position="508"/>
    </location>
</feature>
<feature type="transmembrane region" description="Helical" evidence="9">
    <location>
        <begin position="299"/>
        <end position="316"/>
    </location>
</feature>
<dbReference type="EMBL" id="LFMY01000004">
    <property type="protein sequence ID" value="OKL61138.1"/>
    <property type="molecule type" value="Genomic_DNA"/>
</dbReference>
<feature type="transmembrane region" description="Helical" evidence="9">
    <location>
        <begin position="198"/>
        <end position="218"/>
    </location>
</feature>
<gene>
    <name evidence="11" type="ORF">UA08_03595</name>
</gene>
<dbReference type="PROSITE" id="PS50850">
    <property type="entry name" value="MFS"/>
    <property type="match status" value="1"/>
</dbReference>
<keyword evidence="5 9" id="KW-1133">Transmembrane helix</keyword>
<comment type="subcellular location">
    <subcellularLocation>
        <location evidence="1">Membrane</location>
        <topology evidence="1">Multi-pass membrane protein</topology>
    </subcellularLocation>
</comment>
<evidence type="ECO:0000256" key="4">
    <source>
        <dbReference type="ARBA" id="ARBA00022692"/>
    </source>
</evidence>
<protein>
    <submittedName>
        <fullName evidence="11">Siderophore iron transporter mirC</fullName>
    </submittedName>
</protein>
<dbReference type="FunFam" id="1.20.1250.20:FF:000197">
    <property type="entry name" value="Siderophore iron transporter 1"/>
    <property type="match status" value="1"/>
</dbReference>
<dbReference type="STRING" id="1441469.A0A225AV10"/>
<keyword evidence="6" id="KW-0406">Ion transport</keyword>
<evidence type="ECO:0000256" key="5">
    <source>
        <dbReference type="ARBA" id="ARBA00022989"/>
    </source>
</evidence>
<keyword evidence="7 9" id="KW-0472">Membrane</keyword>
<evidence type="ECO:0000256" key="8">
    <source>
        <dbReference type="SAM" id="MobiDB-lite"/>
    </source>
</evidence>
<keyword evidence="3" id="KW-0813">Transport</keyword>
<evidence type="ECO:0000256" key="7">
    <source>
        <dbReference type="ARBA" id="ARBA00023136"/>
    </source>
</evidence>
<dbReference type="Gene3D" id="1.20.1250.20">
    <property type="entry name" value="MFS general substrate transporter like domains"/>
    <property type="match status" value="1"/>
</dbReference>
<dbReference type="OrthoDB" id="2241241at2759"/>
<feature type="transmembrane region" description="Helical" evidence="9">
    <location>
        <begin position="230"/>
        <end position="252"/>
    </location>
</feature>
<feature type="region of interest" description="Disordered" evidence="8">
    <location>
        <begin position="517"/>
        <end position="541"/>
    </location>
</feature>
<feature type="transmembrane region" description="Helical" evidence="9">
    <location>
        <begin position="138"/>
        <end position="159"/>
    </location>
</feature>
<dbReference type="GO" id="GO:0015343">
    <property type="term" value="F:siderophore-iron transmembrane transporter activity"/>
    <property type="evidence" value="ECO:0007669"/>
    <property type="project" value="TreeGrafter"/>
</dbReference>
<reference evidence="11 12" key="1">
    <citation type="submission" date="2015-06" db="EMBL/GenBank/DDBJ databases">
        <title>Talaromyces atroroseus IBT 11181 draft genome.</title>
        <authorList>
            <person name="Rasmussen K.B."/>
            <person name="Rasmussen S."/>
            <person name="Petersen B."/>
            <person name="Sicheritz-Ponten T."/>
            <person name="Mortensen U.H."/>
            <person name="Thrane U."/>
        </authorList>
    </citation>
    <scope>NUCLEOTIDE SEQUENCE [LARGE SCALE GENOMIC DNA]</scope>
    <source>
        <strain evidence="11 12">IBT 11181</strain>
    </source>
</reference>
<keyword evidence="4 9" id="KW-0812">Transmembrane</keyword>
<keyword evidence="12" id="KW-1185">Reference proteome</keyword>
<dbReference type="InterPro" id="IPR036259">
    <property type="entry name" value="MFS_trans_sf"/>
</dbReference>
<organism evidence="11 12">
    <name type="scientific">Talaromyces atroroseus</name>
    <dbReference type="NCBI Taxonomy" id="1441469"/>
    <lineage>
        <taxon>Eukaryota</taxon>
        <taxon>Fungi</taxon>
        <taxon>Dikarya</taxon>
        <taxon>Ascomycota</taxon>
        <taxon>Pezizomycotina</taxon>
        <taxon>Eurotiomycetes</taxon>
        <taxon>Eurotiomycetidae</taxon>
        <taxon>Eurotiales</taxon>
        <taxon>Trichocomaceae</taxon>
        <taxon>Talaromyces</taxon>
        <taxon>Talaromyces sect. Trachyspermi</taxon>
    </lineage>
</organism>
<evidence type="ECO:0000313" key="12">
    <source>
        <dbReference type="Proteomes" id="UP000214365"/>
    </source>
</evidence>
<dbReference type="GeneID" id="31003350"/>
<dbReference type="Pfam" id="PF07690">
    <property type="entry name" value="MFS_1"/>
    <property type="match status" value="1"/>
</dbReference>
<name>A0A225AV10_TALAT</name>
<evidence type="ECO:0000256" key="2">
    <source>
        <dbReference type="ARBA" id="ARBA00008335"/>
    </source>
</evidence>
<dbReference type="InterPro" id="IPR011701">
    <property type="entry name" value="MFS"/>
</dbReference>
<dbReference type="SUPFAM" id="SSF103473">
    <property type="entry name" value="MFS general substrate transporter"/>
    <property type="match status" value="1"/>
</dbReference>
<evidence type="ECO:0000313" key="11">
    <source>
        <dbReference type="EMBL" id="OKL61138.1"/>
    </source>
</evidence>
<evidence type="ECO:0000256" key="1">
    <source>
        <dbReference type="ARBA" id="ARBA00004141"/>
    </source>
</evidence>
<evidence type="ECO:0000256" key="9">
    <source>
        <dbReference type="SAM" id="Phobius"/>
    </source>
</evidence>